<dbReference type="Pfam" id="PF04333">
    <property type="entry name" value="MlaA"/>
    <property type="match status" value="1"/>
</dbReference>
<evidence type="ECO:0000256" key="4">
    <source>
        <dbReference type="SAM" id="SignalP"/>
    </source>
</evidence>
<gene>
    <name evidence="5" type="ORF">ACFQDI_08795</name>
</gene>
<protein>
    <submittedName>
        <fullName evidence="5">VacJ family lipoprotein</fullName>
    </submittedName>
</protein>
<feature type="chain" id="PRO_5046163992" evidence="4">
    <location>
        <begin position="29"/>
        <end position="275"/>
    </location>
</feature>
<comment type="similarity">
    <text evidence="1">Belongs to the MlaA family.</text>
</comment>
<accession>A0ABW0KPP6</accession>
<proteinExistence type="inferred from homology"/>
<dbReference type="Proteomes" id="UP001596052">
    <property type="component" value="Unassembled WGS sequence"/>
</dbReference>
<dbReference type="EMBL" id="JBHSMQ010000002">
    <property type="protein sequence ID" value="MFC5454947.1"/>
    <property type="molecule type" value="Genomic_DNA"/>
</dbReference>
<keyword evidence="5" id="KW-0449">Lipoprotein</keyword>
<evidence type="ECO:0000256" key="1">
    <source>
        <dbReference type="ARBA" id="ARBA00010634"/>
    </source>
</evidence>
<reference evidence="6" key="1">
    <citation type="journal article" date="2019" name="Int. J. Syst. Evol. Microbiol.">
        <title>The Global Catalogue of Microorganisms (GCM) 10K type strain sequencing project: providing services to taxonomists for standard genome sequencing and annotation.</title>
        <authorList>
            <consortium name="The Broad Institute Genomics Platform"/>
            <consortium name="The Broad Institute Genome Sequencing Center for Infectious Disease"/>
            <person name="Wu L."/>
            <person name="Ma J."/>
        </authorList>
    </citation>
    <scope>NUCLEOTIDE SEQUENCE [LARGE SCALE GENOMIC DNA]</scope>
    <source>
        <strain evidence="6">CGMCC 4.1469</strain>
    </source>
</reference>
<feature type="region of interest" description="Disordered" evidence="3">
    <location>
        <begin position="42"/>
        <end position="62"/>
    </location>
</feature>
<dbReference type="PANTHER" id="PTHR30035:SF3">
    <property type="entry name" value="INTERMEMBRANE PHOSPHOLIPID TRANSPORT SYSTEM LIPOPROTEIN MLAA"/>
    <property type="match status" value="1"/>
</dbReference>
<dbReference type="PRINTS" id="PR01805">
    <property type="entry name" value="VACJLIPOPROT"/>
</dbReference>
<name>A0ABW0KPP6_9BACT</name>
<keyword evidence="2 4" id="KW-0732">Signal</keyword>
<dbReference type="RefSeq" id="WP_377165544.1">
    <property type="nucleotide sequence ID" value="NZ_JBHSMQ010000002.1"/>
</dbReference>
<dbReference type="PANTHER" id="PTHR30035">
    <property type="entry name" value="LIPOPROTEIN VACJ-RELATED"/>
    <property type="match status" value="1"/>
</dbReference>
<organism evidence="5 6">
    <name type="scientific">Prosthecobacter fluviatilis</name>
    <dbReference type="NCBI Taxonomy" id="445931"/>
    <lineage>
        <taxon>Bacteria</taxon>
        <taxon>Pseudomonadati</taxon>
        <taxon>Verrucomicrobiota</taxon>
        <taxon>Verrucomicrobiia</taxon>
        <taxon>Verrucomicrobiales</taxon>
        <taxon>Verrucomicrobiaceae</taxon>
        <taxon>Prosthecobacter</taxon>
    </lineage>
</organism>
<evidence type="ECO:0000256" key="2">
    <source>
        <dbReference type="ARBA" id="ARBA00022729"/>
    </source>
</evidence>
<sequence length="275" mass="30079">MKYHALTLRLLLLAASPLLVECSSPANKAAVKASAENAAKPASKNAAADKVGPPKGEEDDEYATVPDIADPLEPLNRGTFWVNDKLYTLIFRPIAKGYELVLPKPVRKGIDNAFENAKYPVRVVNCTLQGKFKRAGQETGKFVVNTLGGVVGIFQPAEKIPALANLPEEDTAQTFAKWGIPNGPYLVLPLLGPSSVRDTVGLAGDYALNPVNWPYLYWFGSRSKHDWIIVPPLSNTLRSIPTQIDKYDTVTKDAVDPYLSARSSYSQNRAEVIKK</sequence>
<dbReference type="InterPro" id="IPR007428">
    <property type="entry name" value="MlaA"/>
</dbReference>
<keyword evidence="6" id="KW-1185">Reference proteome</keyword>
<evidence type="ECO:0000313" key="5">
    <source>
        <dbReference type="EMBL" id="MFC5454947.1"/>
    </source>
</evidence>
<evidence type="ECO:0000256" key="3">
    <source>
        <dbReference type="SAM" id="MobiDB-lite"/>
    </source>
</evidence>
<feature type="signal peptide" evidence="4">
    <location>
        <begin position="1"/>
        <end position="28"/>
    </location>
</feature>
<comment type="caution">
    <text evidence="5">The sequence shown here is derived from an EMBL/GenBank/DDBJ whole genome shotgun (WGS) entry which is preliminary data.</text>
</comment>
<evidence type="ECO:0000313" key="6">
    <source>
        <dbReference type="Proteomes" id="UP001596052"/>
    </source>
</evidence>